<feature type="compositionally biased region" description="Acidic residues" evidence="5">
    <location>
        <begin position="362"/>
        <end position="372"/>
    </location>
</feature>
<dbReference type="AlphaFoldDB" id="V4A3A8"/>
<comment type="subcellular location">
    <subcellularLocation>
        <location evidence="1">Nucleus</location>
    </subcellularLocation>
</comment>
<feature type="compositionally biased region" description="Low complexity" evidence="5">
    <location>
        <begin position="299"/>
        <end position="308"/>
    </location>
</feature>
<feature type="region of interest" description="Disordered" evidence="5">
    <location>
        <begin position="221"/>
        <end position="802"/>
    </location>
</feature>
<dbReference type="RefSeq" id="XP_009061416.1">
    <property type="nucleotide sequence ID" value="XM_009063168.1"/>
</dbReference>
<dbReference type="CTD" id="20249650"/>
<keyword evidence="3" id="KW-0539">Nucleus</keyword>
<accession>V4A3A8</accession>
<evidence type="ECO:0000256" key="2">
    <source>
        <dbReference type="ARBA" id="ARBA00022763"/>
    </source>
</evidence>
<proteinExistence type="predicted"/>
<feature type="compositionally biased region" description="Polar residues" evidence="5">
    <location>
        <begin position="314"/>
        <end position="331"/>
    </location>
</feature>
<feature type="region of interest" description="Disordered" evidence="5">
    <location>
        <begin position="936"/>
        <end position="981"/>
    </location>
</feature>
<feature type="coiled-coil region" evidence="4">
    <location>
        <begin position="34"/>
        <end position="82"/>
    </location>
</feature>
<dbReference type="STRING" id="225164.V4A3A8"/>
<dbReference type="EMBL" id="KB202823">
    <property type="protein sequence ID" value="ESO87806.1"/>
    <property type="molecule type" value="Genomic_DNA"/>
</dbReference>
<keyword evidence="8" id="KW-1185">Reference proteome</keyword>
<feature type="compositionally biased region" description="Polar residues" evidence="5">
    <location>
        <begin position="548"/>
        <end position="568"/>
    </location>
</feature>
<evidence type="ECO:0000256" key="4">
    <source>
        <dbReference type="SAM" id="Coils"/>
    </source>
</evidence>
<feature type="compositionally biased region" description="Polar residues" evidence="5">
    <location>
        <begin position="131"/>
        <end position="153"/>
    </location>
</feature>
<dbReference type="OMA" id="KENTPPF"/>
<dbReference type="OrthoDB" id="5801062at2759"/>
<feature type="compositionally biased region" description="Basic and acidic residues" evidence="5">
    <location>
        <begin position="958"/>
        <end position="970"/>
    </location>
</feature>
<organism evidence="7 8">
    <name type="scientific">Lottia gigantea</name>
    <name type="common">Giant owl limpet</name>
    <dbReference type="NCBI Taxonomy" id="225164"/>
    <lineage>
        <taxon>Eukaryota</taxon>
        <taxon>Metazoa</taxon>
        <taxon>Spiralia</taxon>
        <taxon>Lophotrochozoa</taxon>
        <taxon>Mollusca</taxon>
        <taxon>Gastropoda</taxon>
        <taxon>Patellogastropoda</taxon>
        <taxon>Lottioidea</taxon>
        <taxon>Lottiidae</taxon>
        <taxon>Lottia</taxon>
    </lineage>
</organism>
<name>V4A3A8_LOTGI</name>
<feature type="compositionally biased region" description="Basic and acidic residues" evidence="5">
    <location>
        <begin position="716"/>
        <end position="730"/>
    </location>
</feature>
<dbReference type="PANTHER" id="PTHR15107">
    <property type="entry name" value="RETINOBLASTOMA BINDING PROTEIN 8"/>
    <property type="match status" value="1"/>
</dbReference>
<dbReference type="GO" id="GO:0010792">
    <property type="term" value="P:DNA double-strand break processing involved in repair via single-strand annealing"/>
    <property type="evidence" value="ECO:0007669"/>
    <property type="project" value="TreeGrafter"/>
</dbReference>
<feature type="compositionally biased region" description="Polar residues" evidence="5">
    <location>
        <begin position="645"/>
        <end position="654"/>
    </location>
</feature>
<dbReference type="Pfam" id="PF08573">
    <property type="entry name" value="SAE2"/>
    <property type="match status" value="1"/>
</dbReference>
<feature type="compositionally biased region" description="Low complexity" evidence="5">
    <location>
        <begin position="273"/>
        <end position="288"/>
    </location>
</feature>
<feature type="compositionally biased region" description="Polar residues" evidence="5">
    <location>
        <begin position="684"/>
        <end position="700"/>
    </location>
</feature>
<feature type="compositionally biased region" description="Acidic residues" evidence="5">
    <location>
        <begin position="246"/>
        <end position="255"/>
    </location>
</feature>
<evidence type="ECO:0000259" key="6">
    <source>
        <dbReference type="Pfam" id="PF08573"/>
    </source>
</evidence>
<feature type="compositionally biased region" description="Basic and acidic residues" evidence="5">
    <location>
        <begin position="404"/>
        <end position="418"/>
    </location>
</feature>
<feature type="compositionally biased region" description="Basic residues" evidence="5">
    <location>
        <begin position="945"/>
        <end position="957"/>
    </location>
</feature>
<dbReference type="PANTHER" id="PTHR15107:SF0">
    <property type="entry name" value="DNA ENDONUCLEASE ACTIVATOR CTP1 C-TERMINAL DOMAIN-CONTAINING PROTEIN"/>
    <property type="match status" value="1"/>
</dbReference>
<feature type="compositionally biased region" description="Low complexity" evidence="5">
    <location>
        <begin position="519"/>
        <end position="531"/>
    </location>
</feature>
<feature type="compositionally biased region" description="Polar residues" evidence="5">
    <location>
        <begin position="783"/>
        <end position="794"/>
    </location>
</feature>
<sequence length="981" mass="111210">MSGKSEISYTNTGTGKTTIEQALKEVFYIHRSTVKEFQGEIGEWISKCEDYEEENRILKEKLEKYEKEKEKLEEKLKNKTDSNCVMCEHLRESIKVVKDAYNLSIQEKDNMIQFLKEQLSKKCEYALPLTDLSNKPSNKGPQSKTPQKSYSNNKSDKTDSLKKKHSPDSTVSSANKKTDKTNKQLKFNQSDEESDEQINKSGDKLRLARKNKRSRYKEICQLEEDDEEEGPMVVPETLGMEIYTSSEEESNSEDEVTQKAKLSPMQKCDATKKINTTPTKKSSKSSVTNQTENTSSLPKKASSAQQSRSKSKSETINQSLSKSTTLNSSRNYADHTTDILNSPDSDMSEDEVCGLQPTVETDCIENIDDELGDSGYTSRLEKSRYGSQQNESQSKNKLSKTKFKKDSQEFKRCSEKGKKSIPSKKFCDKNMQYESISPEQEQDHQPLKLDVDKAKNSRSSSSSPVFTKPSDKSTFNTSVIEDCEEPTSPLLLQSEKSLDEAPKRSLRTKKATTGDKQLTTSKKSSQKTDSTSKSKKKASPKDMPIDLTENSNLKQTTLSQVFTSSPKQSAPPFETDEERESMQEAIKQSLLEFQNTSQEYKKRRELSNTTSGDIFKKPLSPKTTPRKRQPSGKRSPMASPDKYFSSPQKANTSFDPDDTVGPSPSSMDSLPLIPLRRSPRKSVSRNSLSASKKISCNQSLDDMDETMAPSPSVLDSMDKQMSGDESERPLNRSIAPDVPLTQYCEDSESCDPYKASPELKKTNSQTKAEGRKTRRTIDMAATEESQILPSSSKSYKFGTRRGRKVSIDTQDDLLEEQERTLKDPVEDVEEQMDDNLAVQHTSFDSSFDKVPSKKGPEFAHVRVVKKQDERRKLKGHSCKECYEYYKLTGMSDEEIQNRIQDCSRHRADYIPPSTPEHFWSIGFPDTQECQERGYAQVERNTKPSSYRRKRQLQKKFKSKDEKTTGKRDDNDNGGDDDLLFS</sequence>
<dbReference type="KEGG" id="lgi:LOTGIDRAFT_234831"/>
<evidence type="ECO:0000313" key="7">
    <source>
        <dbReference type="EMBL" id="ESO87806.1"/>
    </source>
</evidence>
<feature type="compositionally biased region" description="Basic and acidic residues" evidence="5">
    <location>
        <begin position="768"/>
        <end position="777"/>
    </location>
</feature>
<feature type="compositionally biased region" description="Basic and acidic residues" evidence="5">
    <location>
        <begin position="441"/>
        <end position="455"/>
    </location>
</feature>
<evidence type="ECO:0000313" key="8">
    <source>
        <dbReference type="Proteomes" id="UP000030746"/>
    </source>
</evidence>
<dbReference type="InterPro" id="IPR033316">
    <property type="entry name" value="RBBP8-like"/>
</dbReference>
<dbReference type="GO" id="GO:0005634">
    <property type="term" value="C:nucleus"/>
    <property type="evidence" value="ECO:0007669"/>
    <property type="project" value="UniProtKB-SubCell"/>
</dbReference>
<gene>
    <name evidence="7" type="ORF">LOTGIDRAFT_234831</name>
</gene>
<protein>
    <recommendedName>
        <fullName evidence="6">DNA endonuclease activator Ctp1 C-terminal domain-containing protein</fullName>
    </recommendedName>
</protein>
<evidence type="ECO:0000256" key="3">
    <source>
        <dbReference type="ARBA" id="ARBA00023242"/>
    </source>
</evidence>
<dbReference type="GeneID" id="20249650"/>
<dbReference type="InterPro" id="IPR013882">
    <property type="entry name" value="Ctp1_C"/>
</dbReference>
<reference evidence="7 8" key="1">
    <citation type="journal article" date="2013" name="Nature">
        <title>Insights into bilaterian evolution from three spiralian genomes.</title>
        <authorList>
            <person name="Simakov O."/>
            <person name="Marletaz F."/>
            <person name="Cho S.J."/>
            <person name="Edsinger-Gonzales E."/>
            <person name="Havlak P."/>
            <person name="Hellsten U."/>
            <person name="Kuo D.H."/>
            <person name="Larsson T."/>
            <person name="Lv J."/>
            <person name="Arendt D."/>
            <person name="Savage R."/>
            <person name="Osoegawa K."/>
            <person name="de Jong P."/>
            <person name="Grimwood J."/>
            <person name="Chapman J.A."/>
            <person name="Shapiro H."/>
            <person name="Aerts A."/>
            <person name="Otillar R.P."/>
            <person name="Terry A.Y."/>
            <person name="Boore J.L."/>
            <person name="Grigoriev I.V."/>
            <person name="Lindberg D.R."/>
            <person name="Seaver E.C."/>
            <person name="Weisblat D.A."/>
            <person name="Putnam N.H."/>
            <person name="Rokhsar D.S."/>
        </authorList>
    </citation>
    <scope>NUCLEOTIDE SEQUENCE [LARGE SCALE GENOMIC DNA]</scope>
</reference>
<dbReference type="Proteomes" id="UP000030746">
    <property type="component" value="Unassembled WGS sequence"/>
</dbReference>
<keyword evidence="4" id="KW-0175">Coiled coil</keyword>
<dbReference type="GO" id="GO:0003684">
    <property type="term" value="F:damaged DNA binding"/>
    <property type="evidence" value="ECO:0007669"/>
    <property type="project" value="TreeGrafter"/>
</dbReference>
<dbReference type="HOGENOM" id="CLU_303542_0_0_1"/>
<feature type="domain" description="DNA endonuclease activator Ctp1 C-terminal" evidence="6">
    <location>
        <begin position="892"/>
        <end position="928"/>
    </location>
</feature>
<evidence type="ECO:0000256" key="5">
    <source>
        <dbReference type="SAM" id="MobiDB-lite"/>
    </source>
</evidence>
<keyword evidence="2" id="KW-0227">DNA damage</keyword>
<evidence type="ECO:0000256" key="1">
    <source>
        <dbReference type="ARBA" id="ARBA00004123"/>
    </source>
</evidence>
<feature type="compositionally biased region" description="Acidic residues" evidence="5">
    <location>
        <begin position="971"/>
        <end position="981"/>
    </location>
</feature>
<feature type="region of interest" description="Disordered" evidence="5">
    <location>
        <begin position="130"/>
        <end position="202"/>
    </location>
</feature>
<feature type="compositionally biased region" description="Acidic residues" evidence="5">
    <location>
        <begin position="221"/>
        <end position="230"/>
    </location>
</feature>